<organism evidence="1 2">
    <name type="scientific">Methylomirabilis oxygeniifera</name>
    <dbReference type="NCBI Taxonomy" id="671143"/>
    <lineage>
        <taxon>Bacteria</taxon>
        <taxon>Candidatus Methylomirabilota</taxon>
        <taxon>Candidatus Methylomirabilia</taxon>
        <taxon>Candidatus Methylomirabilales</taxon>
        <taxon>Candidatus Methylomirabilaceae</taxon>
        <taxon>Candidatus Methylomirabilis</taxon>
    </lineage>
</organism>
<name>D5MEX1_METO1</name>
<sequence length="110" mass="12312">MAFTKAPNVAQYQGANWSNLKKRVPNCTPAGAQRIAMRDPSITFFFYCRDPINLRAKGSFNRGERNRAIVKAALRHGYSQAAIATHLGLHHSSVSKVIKQKVSHDSRFKT</sequence>
<gene>
    <name evidence="1" type="ORF">DAMO_1240</name>
</gene>
<dbReference type="KEGG" id="mox:DAMO_1240"/>
<dbReference type="Proteomes" id="UP000006898">
    <property type="component" value="Chromosome"/>
</dbReference>
<accession>D5MEX1</accession>
<evidence type="ECO:0000313" key="1">
    <source>
        <dbReference type="EMBL" id="CBE68300.1"/>
    </source>
</evidence>
<protein>
    <submittedName>
        <fullName evidence="1">Uncharacterized protein</fullName>
    </submittedName>
</protein>
<reference evidence="1 2" key="1">
    <citation type="journal article" date="2010" name="Nature">
        <title>Nitrite-driven anaerobic methane oxidation by oxygenic bacteria.</title>
        <authorList>
            <person name="Ettwig K.F."/>
            <person name="Butler M.K."/>
            <person name="Le Paslier D."/>
            <person name="Pelletier E."/>
            <person name="Mangenot S."/>
            <person name="Kuypers M.M.M."/>
            <person name="Schreiber F."/>
            <person name="Dutilh B.E."/>
            <person name="Zedelius J."/>
            <person name="de Beer D."/>
            <person name="Gloerich J."/>
            <person name="Wessels H.J.C.T."/>
            <person name="van Allen T."/>
            <person name="Luesken F."/>
            <person name="Wu M."/>
            <person name="van de Pas-Schoonen K.T."/>
            <person name="Op den Camp H.J.M."/>
            <person name="Janssen-Megens E.M."/>
            <person name="Francoijs K-J."/>
            <person name="Stunnenberg H."/>
            <person name="Weissenbach J."/>
            <person name="Jetten M.S.M."/>
            <person name="Strous M."/>
        </authorList>
    </citation>
    <scope>NUCLEOTIDE SEQUENCE [LARGE SCALE GENOMIC DNA]</scope>
</reference>
<dbReference type="EMBL" id="FP565575">
    <property type="protein sequence ID" value="CBE68300.1"/>
    <property type="molecule type" value="Genomic_DNA"/>
</dbReference>
<proteinExistence type="predicted"/>
<evidence type="ECO:0000313" key="2">
    <source>
        <dbReference type="Proteomes" id="UP000006898"/>
    </source>
</evidence>
<dbReference type="AlphaFoldDB" id="D5MEX1"/>
<dbReference type="STRING" id="671143.DAMO_1240"/>
<dbReference type="HOGENOM" id="CLU_2166387_0_0_0"/>